<dbReference type="Gene3D" id="2.160.20.10">
    <property type="entry name" value="Single-stranded right-handed beta-helix, Pectin lyase-like"/>
    <property type="match status" value="1"/>
</dbReference>
<dbReference type="EMBL" id="CALNXK010000116">
    <property type="protein sequence ID" value="CAH3160289.1"/>
    <property type="molecule type" value="Genomic_DNA"/>
</dbReference>
<feature type="signal peptide" evidence="2">
    <location>
        <begin position="1"/>
        <end position="25"/>
    </location>
</feature>
<evidence type="ECO:0000256" key="2">
    <source>
        <dbReference type="SAM" id="SignalP"/>
    </source>
</evidence>
<evidence type="ECO:0000313" key="4">
    <source>
        <dbReference type="Proteomes" id="UP001159405"/>
    </source>
</evidence>
<organism evidence="3 4">
    <name type="scientific">Porites lobata</name>
    <dbReference type="NCBI Taxonomy" id="104759"/>
    <lineage>
        <taxon>Eukaryota</taxon>
        <taxon>Metazoa</taxon>
        <taxon>Cnidaria</taxon>
        <taxon>Anthozoa</taxon>
        <taxon>Hexacorallia</taxon>
        <taxon>Scleractinia</taxon>
        <taxon>Fungiina</taxon>
        <taxon>Poritidae</taxon>
        <taxon>Porites</taxon>
    </lineage>
</organism>
<feature type="transmembrane region" description="Helical" evidence="1">
    <location>
        <begin position="1208"/>
        <end position="1230"/>
    </location>
</feature>
<dbReference type="InterPro" id="IPR012334">
    <property type="entry name" value="Pectin_lyas_fold"/>
</dbReference>
<dbReference type="Proteomes" id="UP001159405">
    <property type="component" value="Unassembled WGS sequence"/>
</dbReference>
<reference evidence="3 4" key="1">
    <citation type="submission" date="2022-05" db="EMBL/GenBank/DDBJ databases">
        <authorList>
            <consortium name="Genoscope - CEA"/>
            <person name="William W."/>
        </authorList>
    </citation>
    <scope>NUCLEOTIDE SEQUENCE [LARGE SCALE GENOMIC DNA]</scope>
</reference>
<feature type="transmembrane region" description="Helical" evidence="1">
    <location>
        <begin position="1181"/>
        <end position="1202"/>
    </location>
</feature>
<feature type="transmembrane region" description="Helical" evidence="1">
    <location>
        <begin position="1057"/>
        <end position="1080"/>
    </location>
</feature>
<feature type="transmembrane region" description="Helical" evidence="1">
    <location>
        <begin position="1140"/>
        <end position="1160"/>
    </location>
</feature>
<feature type="transmembrane region" description="Helical" evidence="1">
    <location>
        <begin position="1114"/>
        <end position="1134"/>
    </location>
</feature>
<feature type="transmembrane region" description="Helical" evidence="1">
    <location>
        <begin position="921"/>
        <end position="939"/>
    </location>
</feature>
<keyword evidence="1" id="KW-0472">Membrane</keyword>
<dbReference type="SUPFAM" id="SSF51126">
    <property type="entry name" value="Pectin lyase-like"/>
    <property type="match status" value="1"/>
</dbReference>
<protein>
    <submittedName>
        <fullName evidence="3">Uncharacterized protein</fullName>
    </submittedName>
</protein>
<comment type="caution">
    <text evidence="3">The sequence shown here is derived from an EMBL/GenBank/DDBJ whole genome shotgun (WGS) entry which is preliminary data.</text>
</comment>
<keyword evidence="1" id="KW-0812">Transmembrane</keyword>
<name>A0ABN8Q9W2_9CNID</name>
<sequence>METAVSTIAWLLSFLYLLIFSNCEGSIISRTLFFSPNGADTLSCGKRNEPLKASLDHVYNMSLSSGFNSTRLSLGKGKYKLRKSLTFIRVKDFCIVGDDEEKATGPNEVEISCEADAGIGFFLSQNITLRGLRLLNCGSWQENAVLFPNATVLKFKTAINFDYCRDIRMQNVNISRSIGSAAHLNEIGGLLEMSNCHFVNNSANIYAWIANSTSRREKNEQGQQQEALYLISGGGVVVSLNKYSRHRPSFMSVTRDEHATYVHGNKYFFTDCSFLRNEVSSEDRFPDYFNETFYHQFTQGGGLGIHFLGVSRNSTVLVSNCTFSDNKAPWGGGLVAEFTDHSSENCLLVENCLFERNVGYTAGGGARLGVMLPRGVSVPMNEVRFVNATFRRNSGRWGGGVSLYGTSVFVQCRHHLDSRSTFIFQSCHWSENHATIGAAIGAFLFNQNKDHIGPEVPVHAEFKSCTVTHNRVDTQEPNVRIGEGTIYSFGISLIFRGKMIITNNTLTALALDGSTLELHDDVEFVENEGFHGGAVAMYGHSKILLWKNSSVLFRNNSCRDKGGAMFVYAPGSPQISYNVTGKDPQSCFFAYEDHSTSGFDNWEAQVVFQDNRAPNDSSGNSVFATTLERCLEAGETRVKNKALHWNFVKYITNNNALQNHTRVEIATDPVDIFFDVKDWIVSPSQVFNPVVRLVDEKNNIVSGVVNVKLEGFTNGEGDDASSVYLQTPSSLFLADGNVSHLTLAGKVGRGFSVVLQHIGRQVLQKEINVSSGLRTCHPGFILTKGSCVCQKQSEGVSRCDEDGKTVFLNRGFWAGTVNGNFVTYRCPKNYCNCPRTQETIAAEDECVFDAEKLCAGNREPGSILCGKCKQGFSVVGGDTKCYECGKYDFIGSTVLHLVVILVLVMLIMFFDIDAFTGSLSAFLYSYQVIWQVTGDGFTFRDPVMRFILHAANFQVYVGTHYCYWDGMDYADKLFMAMCFDFLTILIVIKLTKLVTQYPNCWFSRRVKAPFRAVCTICVICYTGITYHCLSILHPAVIGDTTVLYVSGDTEFFRGKHAVYGSIALLFTALFVVLFPLVLMFRPFFRRCLKPVFNINHLKPIFDVLQSSFKDQYRFFAAFYFVCRLILLVIGTYVPEGPLKRSLIEVACVVILSIFAFLKPYKRSMDMEEGRSSFSWVNKSDALLLLNLAVMAVFSSATTNYDIREGSRMFLIVLIHILAYVPFVALFSHLYRKVKGQQCWSEWCDYEEKEELPPVTDTVAYTCAEGNETVRVSRCSSDTED</sequence>
<feature type="chain" id="PRO_5045783781" evidence="2">
    <location>
        <begin position="26"/>
        <end position="1280"/>
    </location>
</feature>
<accession>A0ABN8Q9W2</accession>
<feature type="transmembrane region" description="Helical" evidence="1">
    <location>
        <begin position="973"/>
        <end position="991"/>
    </location>
</feature>
<evidence type="ECO:0000313" key="3">
    <source>
        <dbReference type="EMBL" id="CAH3160289.1"/>
    </source>
</evidence>
<dbReference type="InterPro" id="IPR011050">
    <property type="entry name" value="Pectin_lyase_fold/virulence"/>
</dbReference>
<evidence type="ECO:0000256" key="1">
    <source>
        <dbReference type="SAM" id="Phobius"/>
    </source>
</evidence>
<keyword evidence="2" id="KW-0732">Signal</keyword>
<keyword evidence="4" id="KW-1185">Reference proteome</keyword>
<dbReference type="PANTHER" id="PTHR32158:SF21">
    <property type="match status" value="1"/>
</dbReference>
<gene>
    <name evidence="3" type="ORF">PLOB_00004104</name>
</gene>
<dbReference type="PANTHER" id="PTHR32158">
    <property type="entry name" value="RING-TYPE DOMAIN-CONTAINING PROTEIN"/>
    <property type="match status" value="1"/>
</dbReference>
<proteinExistence type="predicted"/>
<feature type="transmembrane region" description="Helical" evidence="1">
    <location>
        <begin position="889"/>
        <end position="909"/>
    </location>
</feature>
<keyword evidence="1" id="KW-1133">Transmembrane helix</keyword>
<feature type="transmembrane region" description="Helical" evidence="1">
    <location>
        <begin position="1012"/>
        <end position="1037"/>
    </location>
</feature>